<evidence type="ECO:0000313" key="2">
    <source>
        <dbReference type="Proteomes" id="UP001205843"/>
    </source>
</evidence>
<dbReference type="GO" id="GO:0016829">
    <property type="term" value="F:lyase activity"/>
    <property type="evidence" value="ECO:0007669"/>
    <property type="project" value="UniProtKB-KW"/>
</dbReference>
<comment type="caution">
    <text evidence="1">The sequence shown here is derived from an EMBL/GenBank/DDBJ whole genome shotgun (WGS) entry which is preliminary data.</text>
</comment>
<dbReference type="EMBL" id="JALJXV010000007">
    <property type="protein sequence ID" value="MCP1675840.1"/>
    <property type="molecule type" value="Genomic_DNA"/>
</dbReference>
<gene>
    <name evidence="1" type="ORF">J2T57_002995</name>
</gene>
<proteinExistence type="predicted"/>
<keyword evidence="2" id="KW-1185">Reference proteome</keyword>
<organism evidence="1 2">
    <name type="scientific">Natronocella acetinitrilica</name>
    <dbReference type="NCBI Taxonomy" id="414046"/>
    <lineage>
        <taxon>Bacteria</taxon>
        <taxon>Pseudomonadati</taxon>
        <taxon>Pseudomonadota</taxon>
        <taxon>Gammaproteobacteria</taxon>
        <taxon>Chromatiales</taxon>
        <taxon>Ectothiorhodospiraceae</taxon>
        <taxon>Natronocella</taxon>
    </lineage>
</organism>
<sequence length="280" mass="31687">MIAFIGSVFSPYYAWARRTGNDDPENFCALNAVLYGDAGKRWAMTERGRPGLDRSRDHLDIGRSAMRWEGHSLVVDINEVTVPFPRRIVGQVRLTPGPITNHAVVLDARGQHVWWPIAPCARVEVDLEKPELSWSGDAYLDHNAGDEPLERGFRNWHWSRATDDGGTTILYDLVPRETPAEGVALRFDRATGESSTVDAPHSVELPRTLWQIDRRTRTALPGAAGVEKTLEDTPFYARSLIRTRLGPQEVTAVHETLSLDRFANPWVQAMLPFRMPRRRR</sequence>
<dbReference type="RefSeq" id="WP_253479768.1">
    <property type="nucleotide sequence ID" value="NZ_JALJXV010000007.1"/>
</dbReference>
<evidence type="ECO:0000313" key="1">
    <source>
        <dbReference type="EMBL" id="MCP1675840.1"/>
    </source>
</evidence>
<keyword evidence="1" id="KW-0456">Lyase</keyword>
<dbReference type="Proteomes" id="UP001205843">
    <property type="component" value="Unassembled WGS sequence"/>
</dbReference>
<dbReference type="AlphaFoldDB" id="A0AAE3G4V0"/>
<dbReference type="EC" id="4.2.1.131" evidence="1"/>
<protein>
    <submittedName>
        <fullName evidence="1">Carotenoid 1,2-hydratase</fullName>
        <ecNumber evidence="1">4.2.1.131</ecNumber>
    </submittedName>
</protein>
<accession>A0AAE3G4V0</accession>
<dbReference type="SUPFAM" id="SSF159245">
    <property type="entry name" value="AttH-like"/>
    <property type="match status" value="1"/>
</dbReference>
<dbReference type="CDD" id="cd21471">
    <property type="entry name" value="CrtC-like"/>
    <property type="match status" value="1"/>
</dbReference>
<name>A0AAE3G4V0_9GAMM</name>
<reference evidence="1" key="1">
    <citation type="submission" date="2022-03" db="EMBL/GenBank/DDBJ databases">
        <title>Genomic Encyclopedia of Type Strains, Phase III (KMG-III): the genomes of soil and plant-associated and newly described type strains.</title>
        <authorList>
            <person name="Whitman W."/>
        </authorList>
    </citation>
    <scope>NUCLEOTIDE SEQUENCE</scope>
    <source>
        <strain evidence="1">ANL 6-2</strain>
    </source>
</reference>